<evidence type="ECO:0000256" key="1">
    <source>
        <dbReference type="SAM" id="MobiDB-lite"/>
    </source>
</evidence>
<dbReference type="EMBL" id="QCYY01002923">
    <property type="protein sequence ID" value="ROT66516.1"/>
    <property type="molecule type" value="Genomic_DNA"/>
</dbReference>
<feature type="compositionally biased region" description="Low complexity" evidence="1">
    <location>
        <begin position="189"/>
        <end position="203"/>
    </location>
</feature>
<dbReference type="Proteomes" id="UP000283509">
    <property type="component" value="Unassembled WGS sequence"/>
</dbReference>
<organism evidence="2 3">
    <name type="scientific">Penaeus vannamei</name>
    <name type="common">Whiteleg shrimp</name>
    <name type="synonym">Litopenaeus vannamei</name>
    <dbReference type="NCBI Taxonomy" id="6689"/>
    <lineage>
        <taxon>Eukaryota</taxon>
        <taxon>Metazoa</taxon>
        <taxon>Ecdysozoa</taxon>
        <taxon>Arthropoda</taxon>
        <taxon>Crustacea</taxon>
        <taxon>Multicrustacea</taxon>
        <taxon>Malacostraca</taxon>
        <taxon>Eumalacostraca</taxon>
        <taxon>Eucarida</taxon>
        <taxon>Decapoda</taxon>
        <taxon>Dendrobranchiata</taxon>
        <taxon>Penaeoidea</taxon>
        <taxon>Penaeidae</taxon>
        <taxon>Penaeus</taxon>
    </lineage>
</organism>
<feature type="region of interest" description="Disordered" evidence="1">
    <location>
        <begin position="121"/>
        <end position="279"/>
    </location>
</feature>
<protein>
    <submittedName>
        <fullName evidence="2">Uncharacterized protein</fullName>
    </submittedName>
</protein>
<dbReference type="OrthoDB" id="62701at2759"/>
<feature type="compositionally biased region" description="Gly residues" evidence="1">
    <location>
        <begin position="263"/>
        <end position="273"/>
    </location>
</feature>
<evidence type="ECO:0000313" key="2">
    <source>
        <dbReference type="EMBL" id="ROT66516.1"/>
    </source>
</evidence>
<reference evidence="2 3" key="2">
    <citation type="submission" date="2019-01" db="EMBL/GenBank/DDBJ databases">
        <title>The decoding of complex shrimp genome reveals the adaptation for benthos swimmer, frequently molting mechanism and breeding impact on genome.</title>
        <authorList>
            <person name="Sun Y."/>
            <person name="Gao Y."/>
            <person name="Yu Y."/>
        </authorList>
    </citation>
    <scope>NUCLEOTIDE SEQUENCE [LARGE SCALE GENOMIC DNA]</scope>
    <source>
        <tissue evidence="2">Muscle</tissue>
    </source>
</reference>
<accession>A0A3R7QGC6</accession>
<feature type="compositionally biased region" description="Basic and acidic residues" evidence="1">
    <location>
        <begin position="253"/>
        <end position="262"/>
    </location>
</feature>
<reference evidence="2 3" key="1">
    <citation type="submission" date="2018-04" db="EMBL/GenBank/DDBJ databases">
        <authorList>
            <person name="Zhang X."/>
            <person name="Yuan J."/>
            <person name="Li F."/>
            <person name="Xiang J."/>
        </authorList>
    </citation>
    <scope>NUCLEOTIDE SEQUENCE [LARGE SCALE GENOMIC DNA]</scope>
    <source>
        <tissue evidence="2">Muscle</tissue>
    </source>
</reference>
<name>A0A3R7QGC6_PENVA</name>
<proteinExistence type="predicted"/>
<comment type="caution">
    <text evidence="2">The sequence shown here is derived from an EMBL/GenBank/DDBJ whole genome shotgun (WGS) entry which is preliminary data.</text>
</comment>
<sequence length="364" mass="38676">MWIPVSFPNAPCLSFQGVVEEGRGRASASKEASGPQHATVVRTESHLARFNTARALFEKMGQSEGGIGQPPRAAPASAALSARVPPPAGFGGKVGAGLAKGEGEAKKAGAAVSRVGAAAHPFGRRSGSEERPGGLGSRTFKSDLTAELRRAARPEKPEKPAKPESLDRRASTHEQHQELIARHKNWFQSFSKSRSSPTASPSKPDYRPTSPSKAAEWEQRPPSPSKADGRGLQPSKTDLRSPRGAETNEEAAMAEKKEEEGRGGGGGGGGGKGLVSEQDAWSSVLQSRYGTKAKDILSPSHCFRGHPERPSPWPLRPRVPWTRCARRSRLASRAARAAHTAGGGAALEARRMLVLAGRAREQHE</sequence>
<feature type="region of interest" description="Disordered" evidence="1">
    <location>
        <begin position="297"/>
        <end position="318"/>
    </location>
</feature>
<keyword evidence="3" id="KW-1185">Reference proteome</keyword>
<dbReference type="AlphaFoldDB" id="A0A3R7QGC6"/>
<gene>
    <name evidence="2" type="ORF">C7M84_015464</name>
</gene>
<evidence type="ECO:0000313" key="3">
    <source>
        <dbReference type="Proteomes" id="UP000283509"/>
    </source>
</evidence>
<feature type="compositionally biased region" description="Basic and acidic residues" evidence="1">
    <location>
        <begin position="140"/>
        <end position="181"/>
    </location>
</feature>